<organism evidence="2 3">
    <name type="scientific">Tothia fuscella</name>
    <dbReference type="NCBI Taxonomy" id="1048955"/>
    <lineage>
        <taxon>Eukaryota</taxon>
        <taxon>Fungi</taxon>
        <taxon>Dikarya</taxon>
        <taxon>Ascomycota</taxon>
        <taxon>Pezizomycotina</taxon>
        <taxon>Dothideomycetes</taxon>
        <taxon>Pleosporomycetidae</taxon>
        <taxon>Venturiales</taxon>
        <taxon>Cylindrosympodiaceae</taxon>
        <taxon>Tothia</taxon>
    </lineage>
</organism>
<feature type="region of interest" description="Disordered" evidence="1">
    <location>
        <begin position="63"/>
        <end position="93"/>
    </location>
</feature>
<comment type="caution">
    <text evidence="2">The sequence shown here is derived from an EMBL/GenBank/DDBJ whole genome shotgun (WGS) entry which is preliminary data.</text>
</comment>
<accession>A0A9P4U3V6</accession>
<name>A0A9P4U3V6_9PEZI</name>
<reference evidence="2" key="1">
    <citation type="journal article" date="2020" name="Stud. Mycol.">
        <title>101 Dothideomycetes genomes: a test case for predicting lifestyles and emergence of pathogens.</title>
        <authorList>
            <person name="Haridas S."/>
            <person name="Albert R."/>
            <person name="Binder M."/>
            <person name="Bloem J."/>
            <person name="Labutti K."/>
            <person name="Salamov A."/>
            <person name="Andreopoulos B."/>
            <person name="Baker S."/>
            <person name="Barry K."/>
            <person name="Bills G."/>
            <person name="Bluhm B."/>
            <person name="Cannon C."/>
            <person name="Castanera R."/>
            <person name="Culley D."/>
            <person name="Daum C."/>
            <person name="Ezra D."/>
            <person name="Gonzalez J."/>
            <person name="Henrissat B."/>
            <person name="Kuo A."/>
            <person name="Liang C."/>
            <person name="Lipzen A."/>
            <person name="Lutzoni F."/>
            <person name="Magnuson J."/>
            <person name="Mondo S."/>
            <person name="Nolan M."/>
            <person name="Ohm R."/>
            <person name="Pangilinan J."/>
            <person name="Park H.-J."/>
            <person name="Ramirez L."/>
            <person name="Alfaro M."/>
            <person name="Sun H."/>
            <person name="Tritt A."/>
            <person name="Yoshinaga Y."/>
            <person name="Zwiers L.-H."/>
            <person name="Turgeon B."/>
            <person name="Goodwin S."/>
            <person name="Spatafora J."/>
            <person name="Crous P."/>
            <person name="Grigoriev I."/>
        </authorList>
    </citation>
    <scope>NUCLEOTIDE SEQUENCE</scope>
    <source>
        <strain evidence="2">CBS 130266</strain>
    </source>
</reference>
<evidence type="ECO:0000313" key="3">
    <source>
        <dbReference type="Proteomes" id="UP000800235"/>
    </source>
</evidence>
<protein>
    <submittedName>
        <fullName evidence="2">Uncharacterized protein</fullName>
    </submittedName>
</protein>
<evidence type="ECO:0000256" key="1">
    <source>
        <dbReference type="SAM" id="MobiDB-lite"/>
    </source>
</evidence>
<dbReference type="Proteomes" id="UP000800235">
    <property type="component" value="Unassembled WGS sequence"/>
</dbReference>
<gene>
    <name evidence="2" type="ORF">EJ08DRAFT_337428</name>
</gene>
<proteinExistence type="predicted"/>
<evidence type="ECO:0000313" key="2">
    <source>
        <dbReference type="EMBL" id="KAF2435428.1"/>
    </source>
</evidence>
<keyword evidence="3" id="KW-1185">Reference proteome</keyword>
<dbReference type="EMBL" id="MU007013">
    <property type="protein sequence ID" value="KAF2435428.1"/>
    <property type="molecule type" value="Genomic_DNA"/>
</dbReference>
<sequence length="93" mass="10560">MTRSRIQPRPPNSLSSSSLYFIERRFPPSYNPPSCYRRYNPYAISAAKETYASMVVTVFPGSSRKPPPGTQIASQSYCAHPVSRQSHRRLLPQ</sequence>
<dbReference type="AlphaFoldDB" id="A0A9P4U3V6"/>